<dbReference type="OrthoDB" id="5918597at2759"/>
<evidence type="ECO:0000256" key="1">
    <source>
        <dbReference type="ARBA" id="ARBA00004613"/>
    </source>
</evidence>
<evidence type="ECO:0000256" key="7">
    <source>
        <dbReference type="ARBA" id="ARBA00022801"/>
    </source>
</evidence>
<keyword evidence="2" id="KW-0964">Secreted</keyword>
<dbReference type="Gene3D" id="2.10.25.10">
    <property type="entry name" value="Laminin"/>
    <property type="match status" value="2"/>
</dbReference>
<dbReference type="KEGG" id="xla:121393819"/>
<evidence type="ECO:0000256" key="13">
    <source>
        <dbReference type="SAM" id="SignalP"/>
    </source>
</evidence>
<evidence type="ECO:0000256" key="12">
    <source>
        <dbReference type="SAM" id="MobiDB-lite"/>
    </source>
</evidence>
<dbReference type="InterPro" id="IPR001254">
    <property type="entry name" value="Trypsin_dom"/>
</dbReference>
<dbReference type="Proteomes" id="UP000186698">
    <property type="component" value="Chromosome 5L"/>
</dbReference>
<dbReference type="InterPro" id="IPR035972">
    <property type="entry name" value="GLA-like_dom_SF"/>
</dbReference>
<dbReference type="FunFam" id="2.10.25.10:FF:000066">
    <property type="entry name" value="FAT atypical cadherin 4"/>
    <property type="match status" value="1"/>
</dbReference>
<dbReference type="PROSITE" id="PS00022">
    <property type="entry name" value="EGF_1"/>
    <property type="match status" value="1"/>
</dbReference>
<feature type="region of interest" description="Disordered" evidence="12">
    <location>
        <begin position="179"/>
        <end position="304"/>
    </location>
</feature>
<evidence type="ECO:0000256" key="11">
    <source>
        <dbReference type="PROSITE-ProRule" id="PRU00076"/>
    </source>
</evidence>
<comment type="caution">
    <text evidence="11">Lacks conserved residue(s) required for the propagation of feature annotation.</text>
</comment>
<dbReference type="AlphaFoldDB" id="A0A1L8GAX6"/>
<dbReference type="RefSeq" id="XP_041419342.1">
    <property type="nucleotide sequence ID" value="XM_041563408.1"/>
</dbReference>
<feature type="disulfide bond" evidence="11">
    <location>
        <begin position="109"/>
        <end position="118"/>
    </location>
</feature>
<dbReference type="GO" id="GO:0007596">
    <property type="term" value="P:blood coagulation"/>
    <property type="evidence" value="ECO:0000318"/>
    <property type="project" value="GO_Central"/>
</dbReference>
<dbReference type="PaxDb" id="8355-A0A1L8GAX6"/>
<dbReference type="PROSITE" id="PS50998">
    <property type="entry name" value="GLA_2"/>
    <property type="match status" value="1"/>
</dbReference>
<dbReference type="InterPro" id="IPR017857">
    <property type="entry name" value="Coagulation_fac-like_Gla_dom"/>
</dbReference>
<evidence type="ECO:0000256" key="5">
    <source>
        <dbReference type="ARBA" id="ARBA00022729"/>
    </source>
</evidence>
<name>A0A1L8GAX6_XENLA</name>
<feature type="compositionally biased region" description="Basic and acidic residues" evidence="12">
    <location>
        <begin position="267"/>
        <end position="284"/>
    </location>
</feature>
<feature type="chain" id="PRO_5043478501" evidence="13">
    <location>
        <begin position="22"/>
        <end position="655"/>
    </location>
</feature>
<dbReference type="InterPro" id="IPR001881">
    <property type="entry name" value="EGF-like_Ca-bd_dom"/>
</dbReference>
<keyword evidence="3 11" id="KW-0245">EGF-like domain</keyword>
<dbReference type="PROSITE" id="PS00135">
    <property type="entry name" value="TRYPSIN_SER"/>
    <property type="match status" value="1"/>
</dbReference>
<feature type="compositionally biased region" description="Basic and acidic residues" evidence="12">
    <location>
        <begin position="231"/>
        <end position="241"/>
    </location>
</feature>
<dbReference type="GO" id="GO:0005615">
    <property type="term" value="C:extracellular space"/>
    <property type="evidence" value="ECO:0000318"/>
    <property type="project" value="GO_Central"/>
</dbReference>
<dbReference type="Gene3D" id="2.40.10.10">
    <property type="entry name" value="Trypsin-like serine proteases"/>
    <property type="match status" value="2"/>
</dbReference>
<dbReference type="Gene3D" id="4.10.740.10">
    <property type="entry name" value="Coagulation Factor IX"/>
    <property type="match status" value="1"/>
</dbReference>
<proteinExistence type="predicted"/>
<dbReference type="SMART" id="SM00181">
    <property type="entry name" value="EGF"/>
    <property type="match status" value="2"/>
</dbReference>
<feature type="compositionally biased region" description="Polar residues" evidence="12">
    <location>
        <begin position="242"/>
        <end position="261"/>
    </location>
</feature>
<evidence type="ECO:0000313" key="15">
    <source>
        <dbReference type="RefSeq" id="XP_041419342.1"/>
    </source>
</evidence>
<dbReference type="PANTHER" id="PTHR24278:SF25">
    <property type="entry name" value="COAGULATION FACTOR IX"/>
    <property type="match status" value="1"/>
</dbReference>
<comment type="subcellular location">
    <subcellularLocation>
        <location evidence="1">Secreted</location>
    </subcellularLocation>
</comment>
<evidence type="ECO:0000256" key="3">
    <source>
        <dbReference type="ARBA" id="ARBA00022536"/>
    </source>
</evidence>
<evidence type="ECO:0000256" key="6">
    <source>
        <dbReference type="ARBA" id="ARBA00022737"/>
    </source>
</evidence>
<sequence>MKMFAVYLYTTLLLLSSVSHGAVFLQRQRAHHILRKRANQFMEEIRPGNLERECYEEACSKEEAREIFKSQEKTTEFWYHYKDLSPCKENPCQNGGICQQYHYTYTCLCPPKYNGRHCENERYECWYKNGGCWQYCTDTTQSVSCSCALGYALQEDGKKCAKSAQFPCGLTASSTRSLFDPISDNPSFSSEGNMGNENGRILQGRDNAMAHGSNETEENRTDTPHSSAGTGKERDDFEKEASNGSTAFPSLHSTNGSTEINPNIELDWTHNKTDSSERHSRNESAESVPNINSLGNSLNETTESRQVDGNAWIHDMNRTSTKDPDTEILSTVVGDLPAETGGRNETEWRQGDVPTAEKRPINRTSLDLNEIGGSVRASRSGTMKSAWEENYEQASVEPDYYTSDGNVRIVGGMRCELGQCPWQVLIRNSRGSGFCGGSLISSRWVLSAAHCFESQTAHHVTIGDYDTYRRDMDEQKIAVLQVFPHPHFLAEFYDHDIALLFLRSPAFFGEYSRPICLPSPGLGNMLTQEGQTGQVSGWGATRQFGPYTRFLLKVRLPIVSQDTCMASTENILTGNMFCAGYKEGVKDACSGDSGGPFAVLFHDTWFLVGVVSWGDGCAEKGKYGVYTRVGNYIAWIKETIMEIEEGEESLVSTLQ</sequence>
<dbReference type="Pfam" id="PF00594">
    <property type="entry name" value="Gla"/>
    <property type="match status" value="1"/>
</dbReference>
<dbReference type="PRINTS" id="PR00001">
    <property type="entry name" value="GLABLOOD"/>
</dbReference>
<evidence type="ECO:0000256" key="10">
    <source>
        <dbReference type="ARBA" id="ARBA00023180"/>
    </source>
</evidence>
<dbReference type="InterPro" id="IPR018114">
    <property type="entry name" value="TRYPSIN_HIS"/>
</dbReference>
<keyword evidence="5 13" id="KW-0732">Signal</keyword>
<dbReference type="SMART" id="SM00179">
    <property type="entry name" value="EGF_CA"/>
    <property type="match status" value="1"/>
</dbReference>
<dbReference type="PRINTS" id="PR00722">
    <property type="entry name" value="CHYMOTRYPSIN"/>
</dbReference>
<dbReference type="InterPro" id="IPR033116">
    <property type="entry name" value="TRYPSIN_SER"/>
</dbReference>
<dbReference type="SUPFAM" id="SSF57630">
    <property type="entry name" value="GLA-domain"/>
    <property type="match status" value="1"/>
</dbReference>
<dbReference type="PROSITE" id="PS50026">
    <property type="entry name" value="EGF_3"/>
    <property type="match status" value="1"/>
</dbReference>
<dbReference type="PROSITE" id="PS00011">
    <property type="entry name" value="GLA_1"/>
    <property type="match status" value="1"/>
</dbReference>
<feature type="compositionally biased region" description="Polar residues" evidence="12">
    <location>
        <begin position="184"/>
        <end position="196"/>
    </location>
</feature>
<dbReference type="Pfam" id="PF14670">
    <property type="entry name" value="FXa_inhibition"/>
    <property type="match status" value="1"/>
</dbReference>
<dbReference type="SMART" id="SM00069">
    <property type="entry name" value="GLA"/>
    <property type="match status" value="1"/>
</dbReference>
<dbReference type="InterPro" id="IPR000294">
    <property type="entry name" value="GLA_domain"/>
</dbReference>
<dbReference type="SUPFAM" id="SSF50494">
    <property type="entry name" value="Trypsin-like serine proteases"/>
    <property type="match status" value="1"/>
</dbReference>
<dbReference type="STRING" id="8355.A0A1L8GAX6"/>
<keyword evidence="7" id="KW-0378">Hydrolase</keyword>
<keyword evidence="14" id="KW-1185">Reference proteome</keyword>
<dbReference type="SMART" id="SM00020">
    <property type="entry name" value="Tryp_SPc"/>
    <property type="match status" value="1"/>
</dbReference>
<feature type="compositionally biased region" description="Polar residues" evidence="12">
    <location>
        <begin position="285"/>
        <end position="301"/>
    </location>
</feature>
<dbReference type="Pfam" id="PF00089">
    <property type="entry name" value="Trypsin"/>
    <property type="match status" value="1"/>
</dbReference>
<evidence type="ECO:0000256" key="8">
    <source>
        <dbReference type="ARBA" id="ARBA00022837"/>
    </source>
</evidence>
<keyword evidence="4" id="KW-0645">Protease</keyword>
<feature type="region of interest" description="Disordered" evidence="12">
    <location>
        <begin position="336"/>
        <end position="355"/>
    </location>
</feature>
<dbReference type="InterPro" id="IPR000742">
    <property type="entry name" value="EGF"/>
</dbReference>
<keyword evidence="10" id="KW-0325">Glycoprotein</keyword>
<organism evidence="14 15">
    <name type="scientific">Xenopus laevis</name>
    <name type="common">African clawed frog</name>
    <dbReference type="NCBI Taxonomy" id="8355"/>
    <lineage>
        <taxon>Eukaryota</taxon>
        <taxon>Metazoa</taxon>
        <taxon>Chordata</taxon>
        <taxon>Craniata</taxon>
        <taxon>Vertebrata</taxon>
        <taxon>Euteleostomi</taxon>
        <taxon>Amphibia</taxon>
        <taxon>Batrachia</taxon>
        <taxon>Anura</taxon>
        <taxon>Pipoidea</taxon>
        <taxon>Pipidae</taxon>
        <taxon>Xenopodinae</taxon>
        <taxon>Xenopus</taxon>
        <taxon>Xenopus</taxon>
    </lineage>
</organism>
<dbReference type="CDD" id="cd00190">
    <property type="entry name" value="Tryp_SPc"/>
    <property type="match status" value="1"/>
</dbReference>
<dbReference type="GO" id="GO:0004252">
    <property type="term" value="F:serine-type endopeptidase activity"/>
    <property type="evidence" value="ECO:0000318"/>
    <property type="project" value="GO_Central"/>
</dbReference>
<dbReference type="InterPro" id="IPR043504">
    <property type="entry name" value="Peptidase_S1_PA_chymotrypsin"/>
</dbReference>
<evidence type="ECO:0000256" key="4">
    <source>
        <dbReference type="ARBA" id="ARBA00022670"/>
    </source>
</evidence>
<dbReference type="OMA" id="VPYHNTW"/>
<dbReference type="FunFam" id="2.40.10.10:FF:000013">
    <property type="entry name" value="Coagulation factor X"/>
    <property type="match status" value="1"/>
</dbReference>
<dbReference type="InterPro" id="IPR001314">
    <property type="entry name" value="Peptidase_S1A"/>
</dbReference>
<dbReference type="CDD" id="cd00054">
    <property type="entry name" value="EGF_CA"/>
    <property type="match status" value="1"/>
</dbReference>
<dbReference type="PANTHER" id="PTHR24278">
    <property type="entry name" value="COAGULATION FACTOR"/>
    <property type="match status" value="1"/>
</dbReference>
<gene>
    <name evidence="15" type="primary">LOC121393819</name>
</gene>
<evidence type="ECO:0000256" key="2">
    <source>
        <dbReference type="ARBA" id="ARBA00022525"/>
    </source>
</evidence>
<accession>A0A1L8GAX6</accession>
<feature type="signal peptide" evidence="13">
    <location>
        <begin position="1"/>
        <end position="21"/>
    </location>
</feature>
<dbReference type="GO" id="GO:0005509">
    <property type="term" value="F:calcium ion binding"/>
    <property type="evidence" value="ECO:0007669"/>
    <property type="project" value="InterPro"/>
</dbReference>
<dbReference type="Pfam" id="PF00008">
    <property type="entry name" value="EGF"/>
    <property type="match status" value="1"/>
</dbReference>
<keyword evidence="9 11" id="KW-1015">Disulfide bond</keyword>
<reference evidence="15" key="1">
    <citation type="submission" date="2025-08" db="UniProtKB">
        <authorList>
            <consortium name="RefSeq"/>
        </authorList>
    </citation>
    <scope>IDENTIFICATION</scope>
    <source>
        <strain evidence="15">J_2021</strain>
        <tissue evidence="15">Erythrocytes</tissue>
    </source>
</reference>
<dbReference type="FunFam" id="4.10.740.10:FF:000001">
    <property type="entry name" value="vitamin K-dependent protein S"/>
    <property type="match status" value="1"/>
</dbReference>
<evidence type="ECO:0000256" key="9">
    <source>
        <dbReference type="ARBA" id="ARBA00023157"/>
    </source>
</evidence>
<keyword evidence="6" id="KW-0677">Repeat</keyword>
<dbReference type="SUPFAM" id="SSF57196">
    <property type="entry name" value="EGF/Laminin"/>
    <property type="match status" value="2"/>
</dbReference>
<keyword evidence="8" id="KW-0106">Calcium</keyword>
<dbReference type="GO" id="GO:0006508">
    <property type="term" value="P:proteolysis"/>
    <property type="evidence" value="ECO:0000318"/>
    <property type="project" value="GO_Central"/>
</dbReference>
<feature type="compositionally biased region" description="Basic and acidic residues" evidence="12">
    <location>
        <begin position="342"/>
        <end position="355"/>
    </location>
</feature>
<dbReference type="InterPro" id="IPR050442">
    <property type="entry name" value="Peptidase_S1_coag_factors"/>
</dbReference>
<dbReference type="PROSITE" id="PS00134">
    <property type="entry name" value="TRYPSIN_HIS"/>
    <property type="match status" value="1"/>
</dbReference>
<evidence type="ECO:0000313" key="14">
    <source>
        <dbReference type="Proteomes" id="UP000186698"/>
    </source>
</evidence>
<dbReference type="InterPro" id="IPR009003">
    <property type="entry name" value="Peptidase_S1_PA"/>
</dbReference>
<dbReference type="CTD" id="121393819"/>
<dbReference type="GeneID" id="121393819"/>
<protein>
    <submittedName>
        <fullName evidence="15">Coagulation factor VII-like</fullName>
    </submittedName>
</protein>
<dbReference type="PROSITE" id="PS50240">
    <property type="entry name" value="TRYPSIN_DOM"/>
    <property type="match status" value="1"/>
</dbReference>